<evidence type="ECO:0000259" key="1">
    <source>
        <dbReference type="Pfam" id="PF13087"/>
    </source>
</evidence>
<protein>
    <submittedName>
        <fullName evidence="3">DNA2/NAM7 helicase-like C-terminal domain-containing protein</fullName>
    </submittedName>
</protein>
<dbReference type="SUPFAM" id="SSF52540">
    <property type="entry name" value="P-loop containing nucleoside triphosphate hydrolases"/>
    <property type="match status" value="1"/>
</dbReference>
<proteinExistence type="predicted"/>
<dbReference type="InterPro" id="IPR027417">
    <property type="entry name" value="P-loop_NTPase"/>
</dbReference>
<feature type="domain" description="DNA2/NAM7 helicase-like C-terminal" evidence="1">
    <location>
        <begin position="1"/>
        <end position="90"/>
    </location>
</feature>
<reference evidence="3" key="1">
    <citation type="submission" date="2022-11" db="UniProtKB">
        <authorList>
            <consortium name="WormBaseParasite"/>
        </authorList>
    </citation>
    <scope>IDENTIFICATION</scope>
</reference>
<dbReference type="Pfam" id="PF13087">
    <property type="entry name" value="AAA_12"/>
    <property type="match status" value="1"/>
</dbReference>
<name>A0A914Y5F7_9BILA</name>
<dbReference type="InterPro" id="IPR041679">
    <property type="entry name" value="DNA2/NAM7-like_C"/>
</dbReference>
<dbReference type="Proteomes" id="UP000887577">
    <property type="component" value="Unplaced"/>
</dbReference>
<organism evidence="2 3">
    <name type="scientific">Panagrolaimus superbus</name>
    <dbReference type="NCBI Taxonomy" id="310955"/>
    <lineage>
        <taxon>Eukaryota</taxon>
        <taxon>Metazoa</taxon>
        <taxon>Ecdysozoa</taxon>
        <taxon>Nematoda</taxon>
        <taxon>Chromadorea</taxon>
        <taxon>Rhabditida</taxon>
        <taxon>Tylenchina</taxon>
        <taxon>Panagrolaimomorpha</taxon>
        <taxon>Panagrolaimoidea</taxon>
        <taxon>Panagrolaimidae</taxon>
        <taxon>Panagrolaimus</taxon>
    </lineage>
</organism>
<evidence type="ECO:0000313" key="3">
    <source>
        <dbReference type="WBParaSite" id="PSU_v2.g14472.t1"/>
    </source>
</evidence>
<evidence type="ECO:0000313" key="2">
    <source>
        <dbReference type="Proteomes" id="UP000887577"/>
    </source>
</evidence>
<keyword evidence="2" id="KW-1185">Reference proteome</keyword>
<dbReference type="AlphaFoldDB" id="A0A914Y5F7"/>
<dbReference type="Gene3D" id="3.40.50.300">
    <property type="entry name" value="P-loop containing nucleotide triphosphate hydrolases"/>
    <property type="match status" value="1"/>
</dbReference>
<dbReference type="WBParaSite" id="PSU_v2.g14472.t1">
    <property type="protein sequence ID" value="PSU_v2.g14472.t1"/>
    <property type="gene ID" value="PSU_v2.g14472"/>
</dbReference>
<accession>A0A914Y5F7</accession>
<sequence>MLSTQHRMRPEISSMMQQHFYEDLLNSEVVLSRPHVKGLQKDVVYIQHTNPEIYVEEDESRKNVFEVNYALSLAKYFLQQGYDFNQVCIL</sequence>